<evidence type="ECO:0000313" key="4">
    <source>
        <dbReference type="Proteomes" id="UP000199213"/>
    </source>
</evidence>
<dbReference type="GO" id="GO:0032259">
    <property type="term" value="P:methylation"/>
    <property type="evidence" value="ECO:0007669"/>
    <property type="project" value="UniProtKB-KW"/>
</dbReference>
<dbReference type="SUPFAM" id="SSF53335">
    <property type="entry name" value="S-adenosyl-L-methionine-dependent methyltransferases"/>
    <property type="match status" value="1"/>
</dbReference>
<evidence type="ECO:0000313" key="3">
    <source>
        <dbReference type="EMBL" id="SDJ64274.1"/>
    </source>
</evidence>
<evidence type="ECO:0000259" key="2">
    <source>
        <dbReference type="Pfam" id="PF08241"/>
    </source>
</evidence>
<proteinExistence type="predicted"/>
<dbReference type="InterPro" id="IPR050508">
    <property type="entry name" value="Methyltransf_Superfamily"/>
</dbReference>
<name>A0A1G8VEC5_ACTMZ</name>
<dbReference type="EMBL" id="FNFM01000001">
    <property type="protein sequence ID" value="SDJ64274.1"/>
    <property type="molecule type" value="Genomic_DNA"/>
</dbReference>
<dbReference type="PANTHER" id="PTHR42912">
    <property type="entry name" value="METHYLTRANSFERASE"/>
    <property type="match status" value="1"/>
</dbReference>
<feature type="region of interest" description="Disordered" evidence="1">
    <location>
        <begin position="211"/>
        <end position="230"/>
    </location>
</feature>
<reference evidence="4" key="1">
    <citation type="submission" date="2016-10" db="EMBL/GenBank/DDBJ databases">
        <authorList>
            <person name="Varghese N."/>
            <person name="Submissions S."/>
        </authorList>
    </citation>
    <scope>NUCLEOTIDE SEQUENCE [LARGE SCALE GENOMIC DNA]</scope>
    <source>
        <strain evidence="4">DSM 45460</strain>
    </source>
</reference>
<gene>
    <name evidence="3" type="ORF">SAMN04487820_10123</name>
</gene>
<feature type="domain" description="Methyltransferase type 11" evidence="2">
    <location>
        <begin position="85"/>
        <end position="181"/>
    </location>
</feature>
<dbReference type="InterPro" id="IPR029063">
    <property type="entry name" value="SAM-dependent_MTases_sf"/>
</dbReference>
<dbReference type="InterPro" id="IPR013216">
    <property type="entry name" value="Methyltransf_11"/>
</dbReference>
<sequence length="230" mass="24584">MSTAPDSGPEPLRGSPGVVPDVQWCCLCCHVGMAGLGERLAERGFAHPRGLFGRLGGRLMSRGNAATEREVVALAEPNGRDEVLVVGPGPGVGVQTAARCARRVVGVDPSDLMLEACRLRCADQVKRGRVRLVRATAERTGQPDGSFDVVLSVNNVQLWPDRHEALVELARVLRPGGRLVLSAHERWLAGGLRSLHESVVVTGFTDVSTRTWQPPSRGTPPAAQLCARLP</sequence>
<keyword evidence="4" id="KW-1185">Reference proteome</keyword>
<organism evidence="3 4">
    <name type="scientific">Actinopolyspora mzabensis</name>
    <dbReference type="NCBI Taxonomy" id="995066"/>
    <lineage>
        <taxon>Bacteria</taxon>
        <taxon>Bacillati</taxon>
        <taxon>Actinomycetota</taxon>
        <taxon>Actinomycetes</taxon>
        <taxon>Actinopolysporales</taxon>
        <taxon>Actinopolysporaceae</taxon>
        <taxon>Actinopolyspora</taxon>
    </lineage>
</organism>
<evidence type="ECO:0000256" key="1">
    <source>
        <dbReference type="SAM" id="MobiDB-lite"/>
    </source>
</evidence>
<protein>
    <submittedName>
        <fullName evidence="3">Methyltransferase domain-containing protein</fullName>
    </submittedName>
</protein>
<dbReference type="Pfam" id="PF08241">
    <property type="entry name" value="Methyltransf_11"/>
    <property type="match status" value="1"/>
</dbReference>
<dbReference type="GO" id="GO:0008757">
    <property type="term" value="F:S-adenosylmethionine-dependent methyltransferase activity"/>
    <property type="evidence" value="ECO:0007669"/>
    <property type="project" value="InterPro"/>
</dbReference>
<keyword evidence="3" id="KW-0808">Transferase</keyword>
<accession>A0A1G8VEC5</accession>
<dbReference type="PANTHER" id="PTHR42912:SF94">
    <property type="entry name" value="METHYLTRANSFERASE TYPE 11 DOMAIN-CONTAINING PROTEIN"/>
    <property type="match status" value="1"/>
</dbReference>
<dbReference type="CDD" id="cd02440">
    <property type="entry name" value="AdoMet_MTases"/>
    <property type="match status" value="1"/>
</dbReference>
<dbReference type="AlphaFoldDB" id="A0A1G8VEC5"/>
<keyword evidence="3" id="KW-0489">Methyltransferase</keyword>
<dbReference type="Gene3D" id="3.40.50.150">
    <property type="entry name" value="Vaccinia Virus protein VP39"/>
    <property type="match status" value="1"/>
</dbReference>
<dbReference type="Proteomes" id="UP000199213">
    <property type="component" value="Unassembled WGS sequence"/>
</dbReference>